<accession>A0A853CU52</accession>
<feature type="transmembrane region" description="Helical" evidence="1">
    <location>
        <begin position="151"/>
        <end position="174"/>
    </location>
</feature>
<proteinExistence type="predicted"/>
<evidence type="ECO:0000313" key="3">
    <source>
        <dbReference type="Proteomes" id="UP000578352"/>
    </source>
</evidence>
<dbReference type="AlphaFoldDB" id="A0A853CU52"/>
<name>A0A853CU52_9MICO</name>
<evidence type="ECO:0000313" key="2">
    <source>
        <dbReference type="EMBL" id="NYJ23958.1"/>
    </source>
</evidence>
<protein>
    <submittedName>
        <fullName evidence="2">Uncharacterized protein</fullName>
    </submittedName>
</protein>
<feature type="transmembrane region" description="Helical" evidence="1">
    <location>
        <begin position="89"/>
        <end position="115"/>
    </location>
</feature>
<reference evidence="2 3" key="1">
    <citation type="submission" date="2020-07" db="EMBL/GenBank/DDBJ databases">
        <title>Sequencing the genomes of 1000 actinobacteria strains.</title>
        <authorList>
            <person name="Klenk H.-P."/>
        </authorList>
    </citation>
    <scope>NUCLEOTIDE SEQUENCE [LARGE SCALE GENOMIC DNA]</scope>
    <source>
        <strain evidence="2 3">DSM 15165</strain>
    </source>
</reference>
<keyword evidence="1" id="KW-1133">Transmembrane helix</keyword>
<dbReference type="Proteomes" id="UP000578352">
    <property type="component" value="Unassembled WGS sequence"/>
</dbReference>
<sequence>MSATGERSPGAAPAPDLGLTVPAWSLRVAFAVVAVPLALTTAPSGMWPTLAVLLTGVAVAVPRWRVAWVLIAVLAFSTLLEPGTLTPRLLALIAAVHVLHVLASWMLVLPAGARLQPAALLPSLRRVVLIQLPVQAAATVLLLIARPAAAPWLAIVSGGAIVGLVALLATLLLARPRV</sequence>
<dbReference type="RefSeq" id="WP_179605822.1">
    <property type="nucleotide sequence ID" value="NZ_BAABEH010000001.1"/>
</dbReference>
<dbReference type="EMBL" id="JACCFL010000001">
    <property type="protein sequence ID" value="NYJ23958.1"/>
    <property type="molecule type" value="Genomic_DNA"/>
</dbReference>
<comment type="caution">
    <text evidence="2">The sequence shown here is derived from an EMBL/GenBank/DDBJ whole genome shotgun (WGS) entry which is preliminary data.</text>
</comment>
<organism evidence="2 3">
    <name type="scientific">Leifsonia shinshuensis</name>
    <dbReference type="NCBI Taxonomy" id="150026"/>
    <lineage>
        <taxon>Bacteria</taxon>
        <taxon>Bacillati</taxon>
        <taxon>Actinomycetota</taxon>
        <taxon>Actinomycetes</taxon>
        <taxon>Micrococcales</taxon>
        <taxon>Microbacteriaceae</taxon>
        <taxon>Leifsonia</taxon>
    </lineage>
</organism>
<keyword evidence="1" id="KW-0812">Transmembrane</keyword>
<evidence type="ECO:0000256" key="1">
    <source>
        <dbReference type="SAM" id="Phobius"/>
    </source>
</evidence>
<keyword evidence="1" id="KW-0472">Membrane</keyword>
<gene>
    <name evidence="2" type="ORF">HNR13_002245</name>
</gene>
<feature type="transmembrane region" description="Helical" evidence="1">
    <location>
        <begin position="127"/>
        <end position="145"/>
    </location>
</feature>
<feature type="transmembrane region" description="Helical" evidence="1">
    <location>
        <begin position="51"/>
        <end position="77"/>
    </location>
</feature>